<dbReference type="OrthoDB" id="2269034at2759"/>
<keyword evidence="2" id="KW-1185">Reference proteome</keyword>
<comment type="caution">
    <text evidence="1">The sequence shown here is derived from an EMBL/GenBank/DDBJ whole genome shotgun (WGS) entry which is preliminary data.</text>
</comment>
<dbReference type="Gene3D" id="3.80.10.10">
    <property type="entry name" value="Ribonuclease Inhibitor"/>
    <property type="match status" value="1"/>
</dbReference>
<dbReference type="AlphaFoldDB" id="A0A9P5NLK1"/>
<dbReference type="EMBL" id="JADNYJ010000073">
    <property type="protein sequence ID" value="KAF8891095.1"/>
    <property type="molecule type" value="Genomic_DNA"/>
</dbReference>
<evidence type="ECO:0000313" key="1">
    <source>
        <dbReference type="EMBL" id="KAF8891095.1"/>
    </source>
</evidence>
<dbReference type="Proteomes" id="UP000724874">
    <property type="component" value="Unassembled WGS sequence"/>
</dbReference>
<gene>
    <name evidence="1" type="ORF">CPB84DRAFT_1784405</name>
</gene>
<sequence length="499" mass="55604">MANSLLFCKPCGVSYIPAPISCLDHVPLEIWQQIFLILLSSETVSALDEIYGSIWGRATPPIPSQGKLILPQTPSTISQVCSHWKEYAFGMPDFWNVFFVKAPRSKSPASTINLTRLINSRLSLSRSMPLKICINSKEDEEGARTFIRSIIPSSSRWETVHFHIPPNVLGELSSLRPTDLPLLTSLKTHIQIYALGTVSVAQQLKLFEKIPPIRRFCTSYLPPQICHIYAGLEELHIQENRSETWSTLSVLAACPKLRVLTLSGVGITLNNASTADLVLPELHTLNLEHPTGRERLLEMMQLPKLQALTIGGSCSGESTRSVFSAIITLMDRSKISSLESLSIYFERHFTDPTLLVSFLSRNPLLKKLRIDDTWKFLNHRPLVTDCLLRALTLTSIDNDGLPSVPYLCSQLQSISLMGCSDFEDGILLALLNSRCRPTQFSVHKNDSLAQSFPVSVNGCRSPATLKEVNISIKRNFGGQLLEMAESLRLIGLSIDLRRV</sequence>
<evidence type="ECO:0000313" key="2">
    <source>
        <dbReference type="Proteomes" id="UP000724874"/>
    </source>
</evidence>
<accession>A0A9P5NLK1</accession>
<name>A0A9P5NLK1_GYMJU</name>
<reference evidence="1" key="1">
    <citation type="submission" date="2020-11" db="EMBL/GenBank/DDBJ databases">
        <authorList>
            <consortium name="DOE Joint Genome Institute"/>
            <person name="Ahrendt S."/>
            <person name="Riley R."/>
            <person name="Andreopoulos W."/>
            <person name="LaButti K."/>
            <person name="Pangilinan J."/>
            <person name="Ruiz-duenas F.J."/>
            <person name="Barrasa J.M."/>
            <person name="Sanchez-Garcia M."/>
            <person name="Camarero S."/>
            <person name="Miyauchi S."/>
            <person name="Serrano A."/>
            <person name="Linde D."/>
            <person name="Babiker R."/>
            <person name="Drula E."/>
            <person name="Ayuso-Fernandez I."/>
            <person name="Pacheco R."/>
            <person name="Padilla G."/>
            <person name="Ferreira P."/>
            <person name="Barriuso J."/>
            <person name="Kellner H."/>
            <person name="Castanera R."/>
            <person name="Alfaro M."/>
            <person name="Ramirez L."/>
            <person name="Pisabarro A.G."/>
            <person name="Kuo A."/>
            <person name="Tritt A."/>
            <person name="Lipzen A."/>
            <person name="He G."/>
            <person name="Yan M."/>
            <person name="Ng V."/>
            <person name="Cullen D."/>
            <person name="Martin F."/>
            <person name="Rosso M.-N."/>
            <person name="Henrissat B."/>
            <person name="Hibbett D."/>
            <person name="Martinez A.T."/>
            <person name="Grigoriev I.V."/>
        </authorList>
    </citation>
    <scope>NUCLEOTIDE SEQUENCE</scope>
    <source>
        <strain evidence="1">AH 44721</strain>
    </source>
</reference>
<evidence type="ECO:0008006" key="3">
    <source>
        <dbReference type="Google" id="ProtNLM"/>
    </source>
</evidence>
<organism evidence="1 2">
    <name type="scientific">Gymnopilus junonius</name>
    <name type="common">Spectacular rustgill mushroom</name>
    <name type="synonym">Gymnopilus spectabilis subsp. junonius</name>
    <dbReference type="NCBI Taxonomy" id="109634"/>
    <lineage>
        <taxon>Eukaryota</taxon>
        <taxon>Fungi</taxon>
        <taxon>Dikarya</taxon>
        <taxon>Basidiomycota</taxon>
        <taxon>Agaricomycotina</taxon>
        <taxon>Agaricomycetes</taxon>
        <taxon>Agaricomycetidae</taxon>
        <taxon>Agaricales</taxon>
        <taxon>Agaricineae</taxon>
        <taxon>Hymenogastraceae</taxon>
        <taxon>Gymnopilus</taxon>
    </lineage>
</organism>
<dbReference type="SUPFAM" id="SSF52047">
    <property type="entry name" value="RNI-like"/>
    <property type="match status" value="1"/>
</dbReference>
<protein>
    <recommendedName>
        <fullName evidence="3">F-box domain-containing protein</fullName>
    </recommendedName>
</protein>
<proteinExistence type="predicted"/>
<dbReference type="InterPro" id="IPR032675">
    <property type="entry name" value="LRR_dom_sf"/>
</dbReference>